<dbReference type="Pfam" id="PF13279">
    <property type="entry name" value="4HBT_2"/>
    <property type="match status" value="1"/>
</dbReference>
<evidence type="ECO:0000313" key="3">
    <source>
        <dbReference type="EMBL" id="SFT41308.1"/>
    </source>
</evidence>
<accession>A0A1I6XSD2</accession>
<organism evidence="3 4">
    <name type="scientific">Lishizhenia tianjinensis</name>
    <dbReference type="NCBI Taxonomy" id="477690"/>
    <lineage>
        <taxon>Bacteria</taxon>
        <taxon>Pseudomonadati</taxon>
        <taxon>Bacteroidota</taxon>
        <taxon>Flavobacteriia</taxon>
        <taxon>Flavobacteriales</taxon>
        <taxon>Crocinitomicaceae</taxon>
        <taxon>Lishizhenia</taxon>
    </lineage>
</organism>
<dbReference type="AlphaFoldDB" id="A0A1I6XSD2"/>
<dbReference type="Gene3D" id="3.10.129.10">
    <property type="entry name" value="Hotdog Thioesterase"/>
    <property type="match status" value="1"/>
</dbReference>
<sequence>MIKPAKIQVRFADCDMMGHVNNAVYLSYFEMARMHYFEQVIDQKWDWKKQGIVLVKNTVEYLAPVFLHDEPNIFINVSHIGNKSFTMTYDLQVNGITKTKGESILVCFDFIANKTADVYPEMKEALTKMA</sequence>
<dbReference type="STRING" id="477690.SAMN05216474_0422"/>
<dbReference type="CDD" id="cd00586">
    <property type="entry name" value="4HBT"/>
    <property type="match status" value="1"/>
</dbReference>
<evidence type="ECO:0000256" key="1">
    <source>
        <dbReference type="ARBA" id="ARBA00005953"/>
    </source>
</evidence>
<evidence type="ECO:0000256" key="2">
    <source>
        <dbReference type="ARBA" id="ARBA00022801"/>
    </source>
</evidence>
<dbReference type="InterPro" id="IPR050563">
    <property type="entry name" value="4-hydroxybenzoyl-CoA_TE"/>
</dbReference>
<keyword evidence="2 3" id="KW-0378">Hydrolase</keyword>
<dbReference type="InterPro" id="IPR029069">
    <property type="entry name" value="HotDog_dom_sf"/>
</dbReference>
<reference evidence="3 4" key="1">
    <citation type="submission" date="2016-10" db="EMBL/GenBank/DDBJ databases">
        <authorList>
            <person name="de Groot N.N."/>
        </authorList>
    </citation>
    <scope>NUCLEOTIDE SEQUENCE [LARGE SCALE GENOMIC DNA]</scope>
    <source>
        <strain evidence="3 4">CGMCC 1.7005</strain>
    </source>
</reference>
<protein>
    <submittedName>
        <fullName evidence="3">Acyl-CoA thioester hydrolase</fullName>
    </submittedName>
</protein>
<dbReference type="RefSeq" id="WP_090245803.1">
    <property type="nucleotide sequence ID" value="NZ_FPAS01000001.1"/>
</dbReference>
<comment type="similarity">
    <text evidence="1">Belongs to the 4-hydroxybenzoyl-CoA thioesterase family.</text>
</comment>
<name>A0A1I6XSD2_9FLAO</name>
<proteinExistence type="inferred from homology"/>
<dbReference type="GO" id="GO:0047617">
    <property type="term" value="F:fatty acyl-CoA hydrolase activity"/>
    <property type="evidence" value="ECO:0007669"/>
    <property type="project" value="TreeGrafter"/>
</dbReference>
<dbReference type="SUPFAM" id="SSF54637">
    <property type="entry name" value="Thioesterase/thiol ester dehydrase-isomerase"/>
    <property type="match status" value="1"/>
</dbReference>
<dbReference type="OrthoDB" id="9791529at2"/>
<gene>
    <name evidence="3" type="ORF">SAMN05216474_0422</name>
</gene>
<dbReference type="Proteomes" id="UP000236454">
    <property type="component" value="Unassembled WGS sequence"/>
</dbReference>
<dbReference type="PANTHER" id="PTHR31793">
    <property type="entry name" value="4-HYDROXYBENZOYL-COA THIOESTERASE FAMILY MEMBER"/>
    <property type="match status" value="1"/>
</dbReference>
<dbReference type="EMBL" id="FPAS01000001">
    <property type="protein sequence ID" value="SFT41308.1"/>
    <property type="molecule type" value="Genomic_DNA"/>
</dbReference>
<keyword evidence="4" id="KW-1185">Reference proteome</keyword>
<evidence type="ECO:0000313" key="4">
    <source>
        <dbReference type="Proteomes" id="UP000236454"/>
    </source>
</evidence>
<dbReference type="PANTHER" id="PTHR31793:SF27">
    <property type="entry name" value="NOVEL THIOESTERASE SUPERFAMILY DOMAIN AND SAPOSIN A-TYPE DOMAIN CONTAINING PROTEIN (0610012H03RIK)"/>
    <property type="match status" value="1"/>
</dbReference>